<dbReference type="PATRIC" id="fig|1346791.3.peg.2642"/>
<accession>T0J420</accession>
<organism evidence="1 2">
    <name type="scientific">Sphingobium ummariense RL-3</name>
    <dbReference type="NCBI Taxonomy" id="1346791"/>
    <lineage>
        <taxon>Bacteria</taxon>
        <taxon>Pseudomonadati</taxon>
        <taxon>Pseudomonadota</taxon>
        <taxon>Alphaproteobacteria</taxon>
        <taxon>Sphingomonadales</taxon>
        <taxon>Sphingomonadaceae</taxon>
        <taxon>Sphingobium</taxon>
    </lineage>
</organism>
<protein>
    <submittedName>
        <fullName evidence="1">Uncharacterized protein</fullName>
    </submittedName>
</protein>
<dbReference type="STRING" id="1346791.M529_13730"/>
<keyword evidence="2" id="KW-1185">Reference proteome</keyword>
<evidence type="ECO:0000313" key="2">
    <source>
        <dbReference type="Proteomes" id="UP000015523"/>
    </source>
</evidence>
<sequence length="61" mass="6824">MHIGIAAGMQRPAESRRLPMVTFRDEIHAERPFAESCTMAVMHQIIKFALPDGLIFLDGKA</sequence>
<dbReference type="AlphaFoldDB" id="T0J420"/>
<evidence type="ECO:0000313" key="1">
    <source>
        <dbReference type="EMBL" id="EQB31592.1"/>
    </source>
</evidence>
<reference evidence="1 2" key="1">
    <citation type="journal article" date="2013" name="Genome Announc.">
        <title>Draft Genome Sequence of Sphingobium ummariense Strain RL-3, a Hexachlorocyclohexane-Degrading Bacterium.</title>
        <authorList>
            <person name="Kohli P."/>
            <person name="Dua A."/>
            <person name="Sangwan N."/>
            <person name="Oldach P."/>
            <person name="Khurana J.P."/>
            <person name="Lal R."/>
        </authorList>
    </citation>
    <scope>NUCLEOTIDE SEQUENCE [LARGE SCALE GENOMIC DNA]</scope>
    <source>
        <strain evidence="1 2">RL-3</strain>
    </source>
</reference>
<name>T0J420_9SPHN</name>
<dbReference type="EMBL" id="AUWY01000094">
    <property type="protein sequence ID" value="EQB31592.1"/>
    <property type="molecule type" value="Genomic_DNA"/>
</dbReference>
<comment type="caution">
    <text evidence="1">The sequence shown here is derived from an EMBL/GenBank/DDBJ whole genome shotgun (WGS) entry which is preliminary data.</text>
</comment>
<dbReference type="RefSeq" id="WP_021318536.1">
    <property type="nucleotide sequence ID" value="NZ_AUWY01000094.1"/>
</dbReference>
<dbReference type="Proteomes" id="UP000015523">
    <property type="component" value="Unassembled WGS sequence"/>
</dbReference>
<proteinExistence type="predicted"/>
<gene>
    <name evidence="1" type="ORF">M529_13730</name>
</gene>